<gene>
    <name evidence="1" type="ORF">MUN86_10125</name>
</gene>
<reference evidence="1" key="1">
    <citation type="submission" date="2022-04" db="EMBL/GenBank/DDBJ databases">
        <title>Hymenobacter sp. isolated from the air.</title>
        <authorList>
            <person name="Won M."/>
            <person name="Lee C.-M."/>
            <person name="Woen H.-Y."/>
            <person name="Kwon S.-W."/>
        </authorList>
    </citation>
    <scope>NUCLEOTIDE SEQUENCE</scope>
    <source>
        <strain evidence="1">5420S-77</strain>
    </source>
</reference>
<sequence>MMAMDFPLTNFPTIDALDQFARYIGIFAKGRIGKFDYRLSMSDPFLTNLPTNANYVVGGVQTGNPLGLGTNNRSNSKNGGII</sequence>
<protein>
    <submittedName>
        <fullName evidence="1">Uncharacterized protein</fullName>
    </submittedName>
</protein>
<name>A0ABY4GCQ5_9BACT</name>
<evidence type="ECO:0000313" key="2">
    <source>
        <dbReference type="Proteomes" id="UP000830401"/>
    </source>
</evidence>
<keyword evidence="2" id="KW-1185">Reference proteome</keyword>
<organism evidence="1 2">
    <name type="scientific">Hymenobacter volaticus</name>
    <dbReference type="NCBI Taxonomy" id="2932254"/>
    <lineage>
        <taxon>Bacteria</taxon>
        <taxon>Pseudomonadati</taxon>
        <taxon>Bacteroidota</taxon>
        <taxon>Cytophagia</taxon>
        <taxon>Cytophagales</taxon>
        <taxon>Hymenobacteraceae</taxon>
        <taxon>Hymenobacter</taxon>
    </lineage>
</organism>
<proteinExistence type="predicted"/>
<dbReference type="RefSeq" id="WP_245124892.1">
    <property type="nucleotide sequence ID" value="NZ_CP095061.1"/>
</dbReference>
<accession>A0ABY4GCQ5</accession>
<dbReference type="EMBL" id="CP095061">
    <property type="protein sequence ID" value="UOQ68169.1"/>
    <property type="molecule type" value="Genomic_DNA"/>
</dbReference>
<dbReference type="Proteomes" id="UP000830401">
    <property type="component" value="Chromosome"/>
</dbReference>
<evidence type="ECO:0000313" key="1">
    <source>
        <dbReference type="EMBL" id="UOQ68169.1"/>
    </source>
</evidence>